<evidence type="ECO:0000256" key="3">
    <source>
        <dbReference type="ARBA" id="ARBA00022827"/>
    </source>
</evidence>
<dbReference type="PANTHER" id="PTHR43104:SF4">
    <property type="entry name" value="L-2-HYDROXYGLUTARATE DEHYDROGENASE, MITOCHONDRIAL"/>
    <property type="match status" value="1"/>
</dbReference>
<evidence type="ECO:0000256" key="8">
    <source>
        <dbReference type="ARBA" id="ARBA00041137"/>
    </source>
</evidence>
<evidence type="ECO:0000256" key="6">
    <source>
        <dbReference type="ARBA" id="ARBA00037941"/>
    </source>
</evidence>
<sequence>MKVRGLVTALNGNKRYRFKTSDFILQAPDYAIDHLVIGGGVVGLAVAQRLAQTFPERSTYLVERHGAAGEETSSRNSEVIHAGLYYPPDSLKTRLCLRGRHLLYARCQAHNIPYRKTGKLVVAQEAQRPYIESLHAKAQKLSWPPHSNHAEANSPVLPTKLISGDEAREMEPDLHTDIAAALWSPETGIIDSHTLMESLERDIAEAENGELVYSTRVVRIDPSRNEPGWIVQLVTGDAEEGDALLARTVINCAGLTAPFILNAILPESQRIPMYFARGSYASYRGLGVKQISHLIYPCPAVGKDSHAFHSLGTHLTLDLQGKIRFGPDLDWLDPPEDNDPDFWQKHLVPNDSRLELMYQAVKQYLPGVSQDGLQPDYCGVRPKLVGPEAGFQDFVFRRDKANGHGEGEMISLLGIESPGLTSSLAIAEYVVEDLMGGAA</sequence>
<evidence type="ECO:0000313" key="11">
    <source>
        <dbReference type="Proteomes" id="UP001215151"/>
    </source>
</evidence>
<dbReference type="Gene3D" id="3.50.50.60">
    <property type="entry name" value="FAD/NAD(P)-binding domain"/>
    <property type="match status" value="1"/>
</dbReference>
<comment type="cofactor">
    <cofactor evidence="1">
        <name>FAD</name>
        <dbReference type="ChEBI" id="CHEBI:57692"/>
    </cofactor>
</comment>
<comment type="similarity">
    <text evidence="6">Belongs to the L2HGDH family.</text>
</comment>
<dbReference type="InterPro" id="IPR006076">
    <property type="entry name" value="FAD-dep_OxRdtase"/>
</dbReference>
<dbReference type="PANTHER" id="PTHR43104">
    <property type="entry name" value="L-2-HYDROXYGLUTARATE DEHYDROGENASE, MITOCHONDRIAL"/>
    <property type="match status" value="1"/>
</dbReference>
<evidence type="ECO:0000256" key="7">
    <source>
        <dbReference type="ARBA" id="ARBA00038878"/>
    </source>
</evidence>
<dbReference type="EMBL" id="JAPEVG010000130">
    <property type="protein sequence ID" value="KAJ8481735.1"/>
    <property type="molecule type" value="Genomic_DNA"/>
</dbReference>
<reference evidence="10" key="1">
    <citation type="submission" date="2022-11" db="EMBL/GenBank/DDBJ databases">
        <title>Genome Sequence of Cubamyces cubensis.</title>
        <authorList>
            <person name="Buettner E."/>
        </authorList>
    </citation>
    <scope>NUCLEOTIDE SEQUENCE</scope>
    <source>
        <strain evidence="10">MPL-01</strain>
    </source>
</reference>
<keyword evidence="3" id="KW-0274">FAD</keyword>
<feature type="domain" description="FAD dependent oxidoreductase" evidence="9">
    <location>
        <begin position="33"/>
        <end position="432"/>
    </location>
</feature>
<name>A0AAD7TVJ6_9APHY</name>
<dbReference type="Pfam" id="PF01266">
    <property type="entry name" value="DAO"/>
    <property type="match status" value="1"/>
</dbReference>
<evidence type="ECO:0000256" key="2">
    <source>
        <dbReference type="ARBA" id="ARBA00022630"/>
    </source>
</evidence>
<protein>
    <recommendedName>
        <fullName evidence="8">L-2-hydroxyglutarate dehydrogenase, mitochondrial</fullName>
        <ecNumber evidence="7">1.1.99.2</ecNumber>
    </recommendedName>
</protein>
<accession>A0AAD7TVJ6</accession>
<evidence type="ECO:0000256" key="5">
    <source>
        <dbReference type="ARBA" id="ARBA00036066"/>
    </source>
</evidence>
<comment type="catalytic activity">
    <reaction evidence="5">
        <text>(S)-2-hydroxyglutarate + A = 2-oxoglutarate + AH2</text>
        <dbReference type="Rhea" id="RHEA:21252"/>
        <dbReference type="ChEBI" id="CHEBI:13193"/>
        <dbReference type="ChEBI" id="CHEBI:16782"/>
        <dbReference type="ChEBI" id="CHEBI:16810"/>
        <dbReference type="ChEBI" id="CHEBI:17499"/>
        <dbReference type="EC" id="1.1.99.2"/>
    </reaction>
</comment>
<evidence type="ECO:0000256" key="1">
    <source>
        <dbReference type="ARBA" id="ARBA00001974"/>
    </source>
</evidence>
<dbReference type="EC" id="1.1.99.2" evidence="7"/>
<dbReference type="AlphaFoldDB" id="A0AAD7TVJ6"/>
<dbReference type="SUPFAM" id="SSF51905">
    <property type="entry name" value="FAD/NAD(P)-binding domain"/>
    <property type="match status" value="1"/>
</dbReference>
<dbReference type="Proteomes" id="UP001215151">
    <property type="component" value="Unassembled WGS sequence"/>
</dbReference>
<evidence type="ECO:0000259" key="9">
    <source>
        <dbReference type="Pfam" id="PF01266"/>
    </source>
</evidence>
<keyword evidence="2" id="KW-0285">Flavoprotein</keyword>
<keyword evidence="4" id="KW-0560">Oxidoreductase</keyword>
<dbReference type="Gene3D" id="3.30.9.10">
    <property type="entry name" value="D-Amino Acid Oxidase, subunit A, domain 2"/>
    <property type="match status" value="1"/>
</dbReference>
<keyword evidence="11" id="KW-1185">Reference proteome</keyword>
<dbReference type="InterPro" id="IPR036188">
    <property type="entry name" value="FAD/NAD-bd_sf"/>
</dbReference>
<evidence type="ECO:0000313" key="10">
    <source>
        <dbReference type="EMBL" id="KAJ8481735.1"/>
    </source>
</evidence>
<evidence type="ECO:0000256" key="4">
    <source>
        <dbReference type="ARBA" id="ARBA00023002"/>
    </source>
</evidence>
<comment type="caution">
    <text evidence="10">The sequence shown here is derived from an EMBL/GenBank/DDBJ whole genome shotgun (WGS) entry which is preliminary data.</text>
</comment>
<gene>
    <name evidence="10" type="ORF">ONZ51_g5827</name>
</gene>
<dbReference type="GO" id="GO:0047545">
    <property type="term" value="F:(S)-2-hydroxyglutarate dehydrogenase activity"/>
    <property type="evidence" value="ECO:0007669"/>
    <property type="project" value="UniProtKB-EC"/>
</dbReference>
<proteinExistence type="inferred from homology"/>
<organism evidence="10 11">
    <name type="scientific">Trametes cubensis</name>
    <dbReference type="NCBI Taxonomy" id="1111947"/>
    <lineage>
        <taxon>Eukaryota</taxon>
        <taxon>Fungi</taxon>
        <taxon>Dikarya</taxon>
        <taxon>Basidiomycota</taxon>
        <taxon>Agaricomycotina</taxon>
        <taxon>Agaricomycetes</taxon>
        <taxon>Polyporales</taxon>
        <taxon>Polyporaceae</taxon>
        <taxon>Trametes</taxon>
    </lineage>
</organism>